<protein>
    <submittedName>
        <fullName evidence="4">Acetyltransferase (GNAT) family protein</fullName>
    </submittedName>
</protein>
<organism evidence="4 5">
    <name type="scientific">Tistlia consotensis USBA 355</name>
    <dbReference type="NCBI Taxonomy" id="560819"/>
    <lineage>
        <taxon>Bacteria</taxon>
        <taxon>Pseudomonadati</taxon>
        <taxon>Pseudomonadota</taxon>
        <taxon>Alphaproteobacteria</taxon>
        <taxon>Rhodospirillales</taxon>
        <taxon>Rhodovibrionaceae</taxon>
        <taxon>Tistlia</taxon>
    </lineage>
</organism>
<name>A0A1Y6CMK9_9PROT</name>
<dbReference type="InterPro" id="IPR051016">
    <property type="entry name" value="Diverse_Substrate_AcTransf"/>
</dbReference>
<dbReference type="CDD" id="cd04301">
    <property type="entry name" value="NAT_SF"/>
    <property type="match status" value="1"/>
</dbReference>
<dbReference type="PANTHER" id="PTHR10545:SF29">
    <property type="entry name" value="GH14572P-RELATED"/>
    <property type="match status" value="1"/>
</dbReference>
<proteinExistence type="predicted"/>
<dbReference type="RefSeq" id="WP_143596361.1">
    <property type="nucleotide sequence ID" value="NZ_FWZX01000034.1"/>
</dbReference>
<dbReference type="PROSITE" id="PS51186">
    <property type="entry name" value="GNAT"/>
    <property type="match status" value="1"/>
</dbReference>
<keyword evidence="5" id="KW-1185">Reference proteome</keyword>
<dbReference type="STRING" id="560819.SAMN05428998_13432"/>
<evidence type="ECO:0000259" key="3">
    <source>
        <dbReference type="PROSITE" id="PS51186"/>
    </source>
</evidence>
<dbReference type="Proteomes" id="UP000192917">
    <property type="component" value="Unassembled WGS sequence"/>
</dbReference>
<feature type="domain" description="N-acetyltransferase" evidence="3">
    <location>
        <begin position="6"/>
        <end position="160"/>
    </location>
</feature>
<reference evidence="4 5" key="1">
    <citation type="submission" date="2017-04" db="EMBL/GenBank/DDBJ databases">
        <authorList>
            <person name="Afonso C.L."/>
            <person name="Miller P.J."/>
            <person name="Scott M.A."/>
            <person name="Spackman E."/>
            <person name="Goraichik I."/>
            <person name="Dimitrov K.M."/>
            <person name="Suarez D.L."/>
            <person name="Swayne D.E."/>
        </authorList>
    </citation>
    <scope>NUCLEOTIDE SEQUENCE [LARGE SCALE GENOMIC DNA]</scope>
    <source>
        <strain evidence="4 5">USBA 355</strain>
    </source>
</reference>
<evidence type="ECO:0000313" key="4">
    <source>
        <dbReference type="EMBL" id="SMF75488.1"/>
    </source>
</evidence>
<sequence length="160" mass="17713">MTGTPVTFRPAVRADMATVAELAAEFFAYLAALGGSDPSFDVAACRDKLERCGFGEKPLFAMELAEAEGGIVGYANYNVGFWADAMEGMLLITDLFVTEAWRDRGIGRQLMERLAEIGRAEGCGRVMWTVWDRNPSAIRFYERLGGRPIDDEILYSWPIG</sequence>
<dbReference type="InterPro" id="IPR000182">
    <property type="entry name" value="GNAT_dom"/>
</dbReference>
<dbReference type="Pfam" id="PF00583">
    <property type="entry name" value="Acetyltransf_1"/>
    <property type="match status" value="1"/>
</dbReference>
<evidence type="ECO:0000256" key="2">
    <source>
        <dbReference type="ARBA" id="ARBA00023315"/>
    </source>
</evidence>
<dbReference type="Gene3D" id="3.40.630.30">
    <property type="match status" value="1"/>
</dbReference>
<accession>A0A1Y6CMK9</accession>
<dbReference type="AlphaFoldDB" id="A0A1Y6CMK9"/>
<evidence type="ECO:0000256" key="1">
    <source>
        <dbReference type="ARBA" id="ARBA00022679"/>
    </source>
</evidence>
<gene>
    <name evidence="4" type="ORF">SAMN05428998_13432</name>
</gene>
<dbReference type="GO" id="GO:0008080">
    <property type="term" value="F:N-acetyltransferase activity"/>
    <property type="evidence" value="ECO:0007669"/>
    <property type="project" value="TreeGrafter"/>
</dbReference>
<dbReference type="EMBL" id="FWZX01000034">
    <property type="protein sequence ID" value="SMF75488.1"/>
    <property type="molecule type" value="Genomic_DNA"/>
</dbReference>
<keyword evidence="2" id="KW-0012">Acyltransferase</keyword>
<dbReference type="InterPro" id="IPR016181">
    <property type="entry name" value="Acyl_CoA_acyltransferase"/>
</dbReference>
<keyword evidence="1 4" id="KW-0808">Transferase</keyword>
<evidence type="ECO:0000313" key="5">
    <source>
        <dbReference type="Proteomes" id="UP000192917"/>
    </source>
</evidence>
<dbReference type="PANTHER" id="PTHR10545">
    <property type="entry name" value="DIAMINE N-ACETYLTRANSFERASE"/>
    <property type="match status" value="1"/>
</dbReference>
<dbReference type="SUPFAM" id="SSF55729">
    <property type="entry name" value="Acyl-CoA N-acyltransferases (Nat)"/>
    <property type="match status" value="1"/>
</dbReference>